<organism evidence="1 2">
    <name type="scientific">Quercus lobata</name>
    <name type="common">Valley oak</name>
    <dbReference type="NCBI Taxonomy" id="97700"/>
    <lineage>
        <taxon>Eukaryota</taxon>
        <taxon>Viridiplantae</taxon>
        <taxon>Streptophyta</taxon>
        <taxon>Embryophyta</taxon>
        <taxon>Tracheophyta</taxon>
        <taxon>Spermatophyta</taxon>
        <taxon>Magnoliopsida</taxon>
        <taxon>eudicotyledons</taxon>
        <taxon>Gunneridae</taxon>
        <taxon>Pentapetalae</taxon>
        <taxon>rosids</taxon>
        <taxon>fabids</taxon>
        <taxon>Fagales</taxon>
        <taxon>Fagaceae</taxon>
        <taxon>Quercus</taxon>
    </lineage>
</organism>
<dbReference type="AlphaFoldDB" id="A0A7N2MY11"/>
<accession>A0A7N2MY11</accession>
<sequence length="150" mass="17217">MVAQPIVRQGTRWHVGNGHSVEIFKDKWSHQCSTFRLTSQPIVVPSDAKLSMAFMEFVDFIWHLKFGQKMDDDNWDWLLQWHGVFGSVEMRRMQCSGYLQTPIEPYLKLNVDGATFFIHKSTGIGVVVHDHAGRVEAALSKKRYVPLGPM</sequence>
<dbReference type="EnsemblPlants" id="QL11p029666:mrna">
    <property type="protein sequence ID" value="QL11p029666:mrna"/>
    <property type="gene ID" value="QL11p029666"/>
</dbReference>
<protein>
    <submittedName>
        <fullName evidence="1">Uncharacterized protein</fullName>
    </submittedName>
</protein>
<reference evidence="1" key="2">
    <citation type="submission" date="2021-01" db="UniProtKB">
        <authorList>
            <consortium name="EnsemblPlants"/>
        </authorList>
    </citation>
    <scope>IDENTIFICATION</scope>
</reference>
<dbReference type="EMBL" id="LRBV02000011">
    <property type="status" value="NOT_ANNOTATED_CDS"/>
    <property type="molecule type" value="Genomic_DNA"/>
</dbReference>
<keyword evidence="2" id="KW-1185">Reference proteome</keyword>
<dbReference type="InParanoid" id="A0A7N2MY11"/>
<evidence type="ECO:0000313" key="2">
    <source>
        <dbReference type="Proteomes" id="UP000594261"/>
    </source>
</evidence>
<dbReference type="Gramene" id="QL11p029666:mrna">
    <property type="protein sequence ID" value="QL11p029666:mrna"/>
    <property type="gene ID" value="QL11p029666"/>
</dbReference>
<name>A0A7N2MY11_QUELO</name>
<proteinExistence type="predicted"/>
<evidence type="ECO:0000313" key="1">
    <source>
        <dbReference type="EnsemblPlants" id="QL11p029666:mrna"/>
    </source>
</evidence>
<dbReference type="Proteomes" id="UP000594261">
    <property type="component" value="Chromosome 11"/>
</dbReference>
<reference evidence="1 2" key="1">
    <citation type="journal article" date="2016" name="G3 (Bethesda)">
        <title>First Draft Assembly and Annotation of the Genome of a California Endemic Oak Quercus lobata Nee (Fagaceae).</title>
        <authorList>
            <person name="Sork V.L."/>
            <person name="Fitz-Gibbon S.T."/>
            <person name="Puiu D."/>
            <person name="Crepeau M."/>
            <person name="Gugger P.F."/>
            <person name="Sherman R."/>
            <person name="Stevens K."/>
            <person name="Langley C.H."/>
            <person name="Pellegrini M."/>
            <person name="Salzberg S.L."/>
        </authorList>
    </citation>
    <scope>NUCLEOTIDE SEQUENCE [LARGE SCALE GENOMIC DNA]</scope>
    <source>
        <strain evidence="1 2">cv. SW786</strain>
    </source>
</reference>